<protein>
    <recommendedName>
        <fullName evidence="1">GOLD domain-containing protein</fullName>
    </recommendedName>
</protein>
<reference evidence="2 3" key="1">
    <citation type="submission" date="2024-01" db="EMBL/GenBank/DDBJ databases">
        <title>Genome assemblies of Stephania.</title>
        <authorList>
            <person name="Yang L."/>
        </authorList>
    </citation>
    <scope>NUCLEOTIDE SEQUENCE [LARGE SCALE GENOMIC DNA]</scope>
    <source>
        <strain evidence="2">JXDWG</strain>
        <tissue evidence="2">Leaf</tissue>
    </source>
</reference>
<evidence type="ECO:0000313" key="2">
    <source>
        <dbReference type="EMBL" id="KAK9148524.1"/>
    </source>
</evidence>
<dbReference type="AlphaFoldDB" id="A0AAP0PN31"/>
<sequence>MVNRFMMLVIRRVTSLSLWLTTKVFISSASLTSLLIMRPEFDVQVNHFTHQDQHAKDEHVNPLLEHIAKLEDALYNIQFEQHWLEAQTDRQAKYVKSVR</sequence>
<evidence type="ECO:0000259" key="1">
    <source>
        <dbReference type="Pfam" id="PF01105"/>
    </source>
</evidence>
<gene>
    <name evidence="2" type="ORF">Scep_007281</name>
</gene>
<feature type="domain" description="GOLD" evidence="1">
    <location>
        <begin position="40"/>
        <end position="98"/>
    </location>
</feature>
<keyword evidence="3" id="KW-1185">Reference proteome</keyword>
<evidence type="ECO:0000313" key="3">
    <source>
        <dbReference type="Proteomes" id="UP001419268"/>
    </source>
</evidence>
<name>A0AAP0PN31_9MAGN</name>
<accession>A0AAP0PN31</accession>
<dbReference type="Proteomes" id="UP001419268">
    <property type="component" value="Unassembled WGS sequence"/>
</dbReference>
<dbReference type="EMBL" id="JBBNAG010000003">
    <property type="protein sequence ID" value="KAK9148524.1"/>
    <property type="molecule type" value="Genomic_DNA"/>
</dbReference>
<comment type="caution">
    <text evidence="2">The sequence shown here is derived from an EMBL/GenBank/DDBJ whole genome shotgun (WGS) entry which is preliminary data.</text>
</comment>
<organism evidence="2 3">
    <name type="scientific">Stephania cephalantha</name>
    <dbReference type="NCBI Taxonomy" id="152367"/>
    <lineage>
        <taxon>Eukaryota</taxon>
        <taxon>Viridiplantae</taxon>
        <taxon>Streptophyta</taxon>
        <taxon>Embryophyta</taxon>
        <taxon>Tracheophyta</taxon>
        <taxon>Spermatophyta</taxon>
        <taxon>Magnoliopsida</taxon>
        <taxon>Ranunculales</taxon>
        <taxon>Menispermaceae</taxon>
        <taxon>Menispermoideae</taxon>
        <taxon>Cissampelideae</taxon>
        <taxon>Stephania</taxon>
    </lineage>
</organism>
<dbReference type="Pfam" id="PF01105">
    <property type="entry name" value="EMP24_GP25L"/>
    <property type="match status" value="1"/>
</dbReference>
<proteinExistence type="predicted"/>
<dbReference type="InterPro" id="IPR009038">
    <property type="entry name" value="GOLD_dom"/>
</dbReference>